<feature type="region of interest" description="Disordered" evidence="6">
    <location>
        <begin position="14"/>
        <end position="48"/>
    </location>
</feature>
<dbReference type="PROSITE" id="PS50066">
    <property type="entry name" value="MADS_BOX_2"/>
    <property type="match status" value="1"/>
</dbReference>
<proteinExistence type="predicted"/>
<dbReference type="InterPro" id="IPR050142">
    <property type="entry name" value="MADS-box/MEF2_TF"/>
</dbReference>
<keyword evidence="9" id="KW-1185">Reference proteome</keyword>
<evidence type="ECO:0000256" key="1">
    <source>
        <dbReference type="ARBA" id="ARBA00004123"/>
    </source>
</evidence>
<dbReference type="Gene3D" id="3.40.1810.10">
    <property type="entry name" value="Transcription factor, MADS-box"/>
    <property type="match status" value="1"/>
</dbReference>
<accession>A0A8T2S5R6</accession>
<gene>
    <name evidence="8" type="ORF">KP509_22G017600</name>
</gene>
<dbReference type="SMART" id="SM00432">
    <property type="entry name" value="MADS"/>
    <property type="match status" value="1"/>
</dbReference>
<evidence type="ECO:0000256" key="6">
    <source>
        <dbReference type="SAM" id="MobiDB-lite"/>
    </source>
</evidence>
<organism evidence="8 9">
    <name type="scientific">Ceratopteris richardii</name>
    <name type="common">Triangle waterfern</name>
    <dbReference type="NCBI Taxonomy" id="49495"/>
    <lineage>
        <taxon>Eukaryota</taxon>
        <taxon>Viridiplantae</taxon>
        <taxon>Streptophyta</taxon>
        <taxon>Embryophyta</taxon>
        <taxon>Tracheophyta</taxon>
        <taxon>Polypodiopsida</taxon>
        <taxon>Polypodiidae</taxon>
        <taxon>Polypodiales</taxon>
        <taxon>Pteridineae</taxon>
        <taxon>Pteridaceae</taxon>
        <taxon>Parkerioideae</taxon>
        <taxon>Ceratopteris</taxon>
    </lineage>
</organism>
<comment type="subcellular location">
    <subcellularLocation>
        <location evidence="1">Nucleus</location>
    </subcellularLocation>
</comment>
<sequence length="106" mass="11854">MELNEHELSIAELEASHTFKEQPMLNTSRSDRLCGNQPLTNSPKRALNADPENHKVAFSKQLNGLLKEARQLSNLSDAEVAVIVFSTTGKLGEFASSRWAEEWNTK</sequence>
<comment type="caution">
    <text evidence="8">The sequence shown here is derived from an EMBL/GenBank/DDBJ whole genome shotgun (WGS) entry which is preliminary data.</text>
</comment>
<evidence type="ECO:0000256" key="2">
    <source>
        <dbReference type="ARBA" id="ARBA00023015"/>
    </source>
</evidence>
<dbReference type="PANTHER" id="PTHR48019">
    <property type="entry name" value="SERUM RESPONSE FACTOR HOMOLOG"/>
    <property type="match status" value="1"/>
</dbReference>
<dbReference type="AlphaFoldDB" id="A0A8T2S5R6"/>
<dbReference type="PRINTS" id="PR00404">
    <property type="entry name" value="MADSDOMAIN"/>
</dbReference>
<reference evidence="8" key="1">
    <citation type="submission" date="2021-08" db="EMBL/GenBank/DDBJ databases">
        <title>WGS assembly of Ceratopteris richardii.</title>
        <authorList>
            <person name="Marchant D.B."/>
            <person name="Chen G."/>
            <person name="Jenkins J."/>
            <person name="Shu S."/>
            <person name="Leebens-Mack J."/>
            <person name="Grimwood J."/>
            <person name="Schmutz J."/>
            <person name="Soltis P."/>
            <person name="Soltis D."/>
            <person name="Chen Z.-H."/>
        </authorList>
    </citation>
    <scope>NUCLEOTIDE SEQUENCE</scope>
    <source>
        <strain evidence="8">Whitten #5841</strain>
        <tissue evidence="8">Leaf</tissue>
    </source>
</reference>
<evidence type="ECO:0000256" key="4">
    <source>
        <dbReference type="ARBA" id="ARBA00023163"/>
    </source>
</evidence>
<dbReference type="EMBL" id="CM035427">
    <property type="protein sequence ID" value="KAH7306537.1"/>
    <property type="molecule type" value="Genomic_DNA"/>
</dbReference>
<feature type="domain" description="MADS-box" evidence="7">
    <location>
        <begin position="50"/>
        <end position="98"/>
    </location>
</feature>
<dbReference type="EMBL" id="CM035427">
    <property type="protein sequence ID" value="KAH7306540.1"/>
    <property type="molecule type" value="Genomic_DNA"/>
</dbReference>
<protein>
    <recommendedName>
        <fullName evidence="7">MADS-box domain-containing protein</fullName>
    </recommendedName>
</protein>
<dbReference type="GO" id="GO:0005634">
    <property type="term" value="C:nucleus"/>
    <property type="evidence" value="ECO:0007669"/>
    <property type="project" value="UniProtKB-SubCell"/>
</dbReference>
<evidence type="ECO:0000313" key="9">
    <source>
        <dbReference type="Proteomes" id="UP000825935"/>
    </source>
</evidence>
<keyword evidence="2" id="KW-0805">Transcription regulation</keyword>
<dbReference type="SUPFAM" id="SSF55455">
    <property type="entry name" value="SRF-like"/>
    <property type="match status" value="1"/>
</dbReference>
<keyword evidence="5" id="KW-0539">Nucleus</keyword>
<dbReference type="Pfam" id="PF00319">
    <property type="entry name" value="SRF-TF"/>
    <property type="match status" value="1"/>
</dbReference>
<evidence type="ECO:0000256" key="3">
    <source>
        <dbReference type="ARBA" id="ARBA00023125"/>
    </source>
</evidence>
<evidence type="ECO:0000259" key="7">
    <source>
        <dbReference type="PROSITE" id="PS50066"/>
    </source>
</evidence>
<dbReference type="InterPro" id="IPR036879">
    <property type="entry name" value="TF_MADSbox_sf"/>
</dbReference>
<keyword evidence="4" id="KW-0804">Transcription</keyword>
<dbReference type="Proteomes" id="UP000825935">
    <property type="component" value="Chromosome 22"/>
</dbReference>
<dbReference type="InterPro" id="IPR002100">
    <property type="entry name" value="TF_MADSbox"/>
</dbReference>
<dbReference type="GO" id="GO:0046983">
    <property type="term" value="F:protein dimerization activity"/>
    <property type="evidence" value="ECO:0007669"/>
    <property type="project" value="InterPro"/>
</dbReference>
<name>A0A8T2S5R6_CERRI</name>
<evidence type="ECO:0000256" key="5">
    <source>
        <dbReference type="ARBA" id="ARBA00023242"/>
    </source>
</evidence>
<evidence type="ECO:0000313" key="8">
    <source>
        <dbReference type="EMBL" id="KAH7306540.1"/>
    </source>
</evidence>
<keyword evidence="3" id="KW-0238">DNA-binding</keyword>
<dbReference type="GO" id="GO:0003677">
    <property type="term" value="F:DNA binding"/>
    <property type="evidence" value="ECO:0007669"/>
    <property type="project" value="UniProtKB-KW"/>
</dbReference>
<dbReference type="OrthoDB" id="1933443at2759"/>